<dbReference type="SUPFAM" id="SSF51679">
    <property type="entry name" value="Bacterial luciferase-like"/>
    <property type="match status" value="1"/>
</dbReference>
<dbReference type="NCBIfam" id="TIGR03559">
    <property type="entry name" value="F420_Rv3520c"/>
    <property type="match status" value="1"/>
</dbReference>
<organism evidence="3 4">
    <name type="scientific">Rhodococcus opacus</name>
    <name type="common">Nocardia opaca</name>
    <dbReference type="NCBI Taxonomy" id="37919"/>
    <lineage>
        <taxon>Bacteria</taxon>
        <taxon>Bacillati</taxon>
        <taxon>Actinomycetota</taxon>
        <taxon>Actinomycetes</taxon>
        <taxon>Mycobacteriales</taxon>
        <taxon>Nocardiaceae</taxon>
        <taxon>Rhodococcus</taxon>
    </lineage>
</organism>
<dbReference type="EMBL" id="CP008947">
    <property type="protein sequence ID" value="AII06382.1"/>
    <property type="molecule type" value="Genomic_DNA"/>
</dbReference>
<dbReference type="Gene3D" id="3.20.20.30">
    <property type="entry name" value="Luciferase-like domain"/>
    <property type="match status" value="1"/>
</dbReference>
<dbReference type="Pfam" id="PF00296">
    <property type="entry name" value="Bac_luciferase"/>
    <property type="match status" value="1"/>
</dbReference>
<gene>
    <name evidence="3" type="ORF">EP51_17895</name>
</gene>
<dbReference type="InterPro" id="IPR011251">
    <property type="entry name" value="Luciferase-like_dom"/>
</dbReference>
<evidence type="ECO:0000256" key="1">
    <source>
        <dbReference type="ARBA" id="ARBA00023002"/>
    </source>
</evidence>
<accession>A0A076EMF3</accession>
<dbReference type="PANTHER" id="PTHR43244:SF1">
    <property type="entry name" value="5,10-METHYLENETETRAHYDROMETHANOPTERIN REDUCTASE"/>
    <property type="match status" value="1"/>
</dbReference>
<dbReference type="RefSeq" id="WP_128639992.1">
    <property type="nucleotide sequence ID" value="NZ_CP008947.1"/>
</dbReference>
<dbReference type="AlphaFoldDB" id="A0A076EMF3"/>
<dbReference type="InterPro" id="IPR050564">
    <property type="entry name" value="F420-G6PD/mer"/>
</dbReference>
<feature type="domain" description="Luciferase-like" evidence="2">
    <location>
        <begin position="13"/>
        <end position="324"/>
    </location>
</feature>
<proteinExistence type="predicted"/>
<dbReference type="InterPro" id="IPR019951">
    <property type="entry name" value="F420_OxRdatse_Rv3520c_pred"/>
</dbReference>
<name>A0A076EMF3_RHOOP</name>
<protein>
    <submittedName>
        <fullName evidence="3">NADP oxidoreductase</fullName>
    </submittedName>
</protein>
<dbReference type="InterPro" id="IPR036661">
    <property type="entry name" value="Luciferase-like_sf"/>
</dbReference>
<evidence type="ECO:0000259" key="2">
    <source>
        <dbReference type="Pfam" id="PF00296"/>
    </source>
</evidence>
<evidence type="ECO:0000313" key="4">
    <source>
        <dbReference type="Proteomes" id="UP000028488"/>
    </source>
</evidence>
<dbReference type="CDD" id="cd01097">
    <property type="entry name" value="Tetrahydromethanopterin_reductase"/>
    <property type="match status" value="1"/>
</dbReference>
<evidence type="ECO:0000313" key="3">
    <source>
        <dbReference type="EMBL" id="AII06382.1"/>
    </source>
</evidence>
<keyword evidence="1" id="KW-0560">Oxidoreductase</keyword>
<dbReference type="PANTHER" id="PTHR43244">
    <property type="match status" value="1"/>
</dbReference>
<reference evidence="3 4" key="1">
    <citation type="submission" date="2014-07" db="EMBL/GenBank/DDBJ databases">
        <title>Genome Sequence of Rhodococcus opacus Strain R7, a Biodegrader of Mono- and Polycyclic Aromatic Hydrocarbons.</title>
        <authorList>
            <person name="Di Gennaro P."/>
            <person name="Zampolli J."/>
            <person name="Presti I."/>
            <person name="Cappelletti M."/>
            <person name="D'Ursi P."/>
            <person name="Orro A."/>
            <person name="Mezzelani A."/>
            <person name="Milanesi L."/>
        </authorList>
    </citation>
    <scope>NUCLEOTIDE SEQUENCE [LARGE SCALE GENOMIC DNA]</scope>
    <source>
        <strain evidence="3 4">R7</strain>
    </source>
</reference>
<dbReference type="GO" id="GO:0016705">
    <property type="term" value="F:oxidoreductase activity, acting on paired donors, with incorporation or reduction of molecular oxygen"/>
    <property type="evidence" value="ECO:0007669"/>
    <property type="project" value="InterPro"/>
</dbReference>
<sequence length="345" mass="37088">MKLGLQLGYWGAQPPANVPELIAAAEAEGFDAVFAAESWGSDAFTPLAWWGSSTERVRLGTSVVQISARTPTSTAMHALTLDHLSGGRAILGLGVSGPQVVEGWYGQPFTKPLARTREYVSVIRKVLSREGPVTSDGPHFPLPYTGPGSTGLGKPLKPITHPLRADIPIWLGAEGPKNVALTAEIADGWLAIYYSPRLAPMYNEWLDEGFARPGARRSREDFEVAATCQVIVTDDRAAAIAGLKPITALYVGGMGAPELNFHAQVYTRMGYGEHVEEIGRLFRAGRKDEAAAVVPDEMVTETMIIGNVDEVRADVKRWADAGVTMLLVSCRDADHVRELSAAVLG</sequence>
<dbReference type="Proteomes" id="UP000028488">
    <property type="component" value="Chromosome"/>
</dbReference>
<dbReference type="eggNOG" id="COG2141">
    <property type="taxonomic scope" value="Bacteria"/>
</dbReference>